<comment type="caution">
    <text evidence="2">The sequence shown here is derived from an EMBL/GenBank/DDBJ whole genome shotgun (WGS) entry which is preliminary data.</text>
</comment>
<dbReference type="RefSeq" id="WP_203819597.1">
    <property type="nucleotide sequence ID" value="NZ_BAAABP010000052.1"/>
</dbReference>
<evidence type="ECO:0000313" key="2">
    <source>
        <dbReference type="EMBL" id="GIE13146.1"/>
    </source>
</evidence>
<organism evidence="2 3">
    <name type="scientific">Paractinoplanes ferrugineus</name>
    <dbReference type="NCBI Taxonomy" id="113564"/>
    <lineage>
        <taxon>Bacteria</taxon>
        <taxon>Bacillati</taxon>
        <taxon>Actinomycetota</taxon>
        <taxon>Actinomycetes</taxon>
        <taxon>Micromonosporales</taxon>
        <taxon>Micromonosporaceae</taxon>
        <taxon>Paractinoplanes</taxon>
    </lineage>
</organism>
<keyword evidence="3" id="KW-1185">Reference proteome</keyword>
<dbReference type="EMBL" id="BOMM01000047">
    <property type="protein sequence ID" value="GIE13146.1"/>
    <property type="molecule type" value="Genomic_DNA"/>
</dbReference>
<evidence type="ECO:0000313" key="3">
    <source>
        <dbReference type="Proteomes" id="UP000598174"/>
    </source>
</evidence>
<feature type="region of interest" description="Disordered" evidence="1">
    <location>
        <begin position="112"/>
        <end position="133"/>
    </location>
</feature>
<gene>
    <name evidence="2" type="ORF">Afe05nite_49860</name>
</gene>
<proteinExistence type="predicted"/>
<evidence type="ECO:0000256" key="1">
    <source>
        <dbReference type="SAM" id="MobiDB-lite"/>
    </source>
</evidence>
<protein>
    <submittedName>
        <fullName evidence="2">Uncharacterized protein</fullName>
    </submittedName>
</protein>
<name>A0A919J9N1_9ACTN</name>
<dbReference type="Proteomes" id="UP000598174">
    <property type="component" value="Unassembled WGS sequence"/>
</dbReference>
<accession>A0A919J9N1</accession>
<reference evidence="2" key="1">
    <citation type="submission" date="2021-01" db="EMBL/GenBank/DDBJ databases">
        <title>Whole genome shotgun sequence of Actinoplanes ferrugineus NBRC 15555.</title>
        <authorList>
            <person name="Komaki H."/>
            <person name="Tamura T."/>
        </authorList>
    </citation>
    <scope>NUCLEOTIDE SEQUENCE</scope>
    <source>
        <strain evidence="2">NBRC 15555</strain>
    </source>
</reference>
<sequence length="133" mass="14070">MPAPPDGDYEQSPHDWATSGLFLSAEEDSLVAVLEVPVCRAFVHGRDGYRQVFADLRSQFPQLTERGVPPGAGGEGRDERRVMFAREPAAPSAATRPAGPAPTTAVVLKSRRVPGAGAASERTVAAGCSTRLR</sequence>
<dbReference type="AlphaFoldDB" id="A0A919J9N1"/>